<name>A2DIN8_TRIV3</name>
<dbReference type="VEuPathDB" id="TrichDB:TVAG_432470"/>
<dbReference type="EMBL" id="DS113205">
    <property type="protein sequence ID" value="EAY19651.1"/>
    <property type="molecule type" value="Genomic_DNA"/>
</dbReference>
<organism evidence="2 3">
    <name type="scientific">Trichomonas vaginalis (strain ATCC PRA-98 / G3)</name>
    <dbReference type="NCBI Taxonomy" id="412133"/>
    <lineage>
        <taxon>Eukaryota</taxon>
        <taxon>Metamonada</taxon>
        <taxon>Parabasalia</taxon>
        <taxon>Trichomonadida</taxon>
        <taxon>Trichomonadidae</taxon>
        <taxon>Trichomonas</taxon>
    </lineage>
</organism>
<protein>
    <submittedName>
        <fullName evidence="2">Uncharacterized protein</fullName>
    </submittedName>
</protein>
<evidence type="ECO:0000256" key="1">
    <source>
        <dbReference type="SAM" id="MobiDB-lite"/>
    </source>
</evidence>
<dbReference type="InParanoid" id="A2DIN8"/>
<sequence>MANVRTGSLFSFPMQPLASGNYFTTSLDGNGGLDDFLFPKKIDGLLPNTTRYNVFDSDGQDEDEESIDSDEKVKKFEQQRENLFNKFKYTNKKIQTIQIQTSKNIIQGDPKVHMNSAYTDLVKQINELSSQPDTELNKSNFSFSSDSHMTTTSGNGNIRSKRKSKPIIIDKEVDLQINTSWIQAASIEADEEYLSWLKDLPDTSSQGKSGKSALKPSDSKDILLRLDPLEEARASAFEKQKSFVEPEETTPSILEEKPHTDEKISTPQKSPQRLPLQRIPTAAELNQDWGFEDKQICASIRKFMQGMQGGAGERKRNK</sequence>
<dbReference type="AlphaFoldDB" id="A2DIN8"/>
<dbReference type="Proteomes" id="UP000001542">
    <property type="component" value="Unassembled WGS sequence"/>
</dbReference>
<gene>
    <name evidence="2" type="ORF">TVAG_432470</name>
</gene>
<feature type="compositionally biased region" description="Polar residues" evidence="1">
    <location>
        <begin position="140"/>
        <end position="157"/>
    </location>
</feature>
<accession>A2DIN8</accession>
<reference evidence="2" key="2">
    <citation type="journal article" date="2007" name="Science">
        <title>Draft genome sequence of the sexually transmitted pathogen Trichomonas vaginalis.</title>
        <authorList>
            <person name="Carlton J.M."/>
            <person name="Hirt R.P."/>
            <person name="Silva J.C."/>
            <person name="Delcher A.L."/>
            <person name="Schatz M."/>
            <person name="Zhao Q."/>
            <person name="Wortman J.R."/>
            <person name="Bidwell S.L."/>
            <person name="Alsmark U.C.M."/>
            <person name="Besteiro S."/>
            <person name="Sicheritz-Ponten T."/>
            <person name="Noel C.J."/>
            <person name="Dacks J.B."/>
            <person name="Foster P.G."/>
            <person name="Simillion C."/>
            <person name="Van de Peer Y."/>
            <person name="Miranda-Saavedra D."/>
            <person name="Barton G.J."/>
            <person name="Westrop G.D."/>
            <person name="Mueller S."/>
            <person name="Dessi D."/>
            <person name="Fiori P.L."/>
            <person name="Ren Q."/>
            <person name="Paulsen I."/>
            <person name="Zhang H."/>
            <person name="Bastida-Corcuera F.D."/>
            <person name="Simoes-Barbosa A."/>
            <person name="Brown M.T."/>
            <person name="Hayes R.D."/>
            <person name="Mukherjee M."/>
            <person name="Okumura C.Y."/>
            <person name="Schneider R."/>
            <person name="Smith A.J."/>
            <person name="Vanacova S."/>
            <person name="Villalvazo M."/>
            <person name="Haas B.J."/>
            <person name="Pertea M."/>
            <person name="Feldblyum T.V."/>
            <person name="Utterback T.R."/>
            <person name="Shu C.L."/>
            <person name="Osoegawa K."/>
            <person name="de Jong P.J."/>
            <person name="Hrdy I."/>
            <person name="Horvathova L."/>
            <person name="Zubacova Z."/>
            <person name="Dolezal P."/>
            <person name="Malik S.B."/>
            <person name="Logsdon J.M. Jr."/>
            <person name="Henze K."/>
            <person name="Gupta A."/>
            <person name="Wang C.C."/>
            <person name="Dunne R.L."/>
            <person name="Upcroft J.A."/>
            <person name="Upcroft P."/>
            <person name="White O."/>
            <person name="Salzberg S.L."/>
            <person name="Tang P."/>
            <person name="Chiu C.-H."/>
            <person name="Lee Y.-S."/>
            <person name="Embley T.M."/>
            <person name="Coombs G.H."/>
            <person name="Mottram J.C."/>
            <person name="Tachezy J."/>
            <person name="Fraser-Liggett C.M."/>
            <person name="Johnson P.J."/>
        </authorList>
    </citation>
    <scope>NUCLEOTIDE SEQUENCE [LARGE SCALE GENOMIC DNA]</scope>
    <source>
        <strain evidence="2">G3</strain>
    </source>
</reference>
<dbReference type="RefSeq" id="XP_001580637.1">
    <property type="nucleotide sequence ID" value="XM_001580587.1"/>
</dbReference>
<reference evidence="2" key="1">
    <citation type="submission" date="2006-10" db="EMBL/GenBank/DDBJ databases">
        <authorList>
            <person name="Amadeo P."/>
            <person name="Zhao Q."/>
            <person name="Wortman J."/>
            <person name="Fraser-Liggett C."/>
            <person name="Carlton J."/>
        </authorList>
    </citation>
    <scope>NUCLEOTIDE SEQUENCE</scope>
    <source>
        <strain evidence="2">G3</strain>
    </source>
</reference>
<proteinExistence type="predicted"/>
<feature type="region of interest" description="Disordered" evidence="1">
    <location>
        <begin position="237"/>
        <end position="276"/>
    </location>
</feature>
<evidence type="ECO:0000313" key="3">
    <source>
        <dbReference type="Proteomes" id="UP000001542"/>
    </source>
</evidence>
<feature type="region of interest" description="Disordered" evidence="1">
    <location>
        <begin position="140"/>
        <end position="163"/>
    </location>
</feature>
<evidence type="ECO:0000313" key="2">
    <source>
        <dbReference type="EMBL" id="EAY19651.1"/>
    </source>
</evidence>
<keyword evidence="3" id="KW-1185">Reference proteome</keyword>
<dbReference type="VEuPathDB" id="TrichDB:TVAGG3_0562770"/>
<feature type="compositionally biased region" description="Basic and acidic residues" evidence="1">
    <location>
        <begin position="254"/>
        <end position="264"/>
    </location>
</feature>
<dbReference type="KEGG" id="tva:5465183"/>